<feature type="transmembrane region" description="Helical" evidence="1">
    <location>
        <begin position="370"/>
        <end position="388"/>
    </location>
</feature>
<feature type="transmembrane region" description="Helical" evidence="1">
    <location>
        <begin position="220"/>
        <end position="239"/>
    </location>
</feature>
<proteinExistence type="predicted"/>
<keyword evidence="1" id="KW-1133">Transmembrane helix</keyword>
<name>A0A2H1VXF6_SPOFR</name>
<evidence type="ECO:0000256" key="1">
    <source>
        <dbReference type="SAM" id="Phobius"/>
    </source>
</evidence>
<reference evidence="2" key="1">
    <citation type="submission" date="2016-07" db="EMBL/GenBank/DDBJ databases">
        <authorList>
            <person name="Bretaudeau A."/>
        </authorList>
    </citation>
    <scope>NUCLEOTIDE SEQUENCE</scope>
    <source>
        <strain evidence="2">Rice</strain>
        <tissue evidence="2">Whole body</tissue>
    </source>
</reference>
<dbReference type="EMBL" id="ODYU01004711">
    <property type="protein sequence ID" value="SOQ44884.1"/>
    <property type="molecule type" value="Genomic_DNA"/>
</dbReference>
<dbReference type="AlphaFoldDB" id="A0A2H1VXF6"/>
<gene>
    <name evidence="2" type="ORF">SFRICE_015437</name>
</gene>
<protein>
    <submittedName>
        <fullName evidence="2">SFRICE_015437</fullName>
    </submittedName>
</protein>
<keyword evidence="1" id="KW-0472">Membrane</keyword>
<evidence type="ECO:0000313" key="2">
    <source>
        <dbReference type="EMBL" id="SOQ44884.1"/>
    </source>
</evidence>
<sequence>MGVNTYSTHDFALILQCETASLAQWLQVRLPGKGSWVRFPGRANYYWAFFVVARSLEMCPIKTFFTKYLIIIQRHTFYHRQGRQRCTLRHMCPVYGNRLPPYYMGLITQIVKTIAAAHGHLKHQSRYKCIAGLLGVENLRVVRESGIGIIGKGGIGLPVKYLTINITQPVGRLEVTCIQRLPATLIRSCVHLVSERPTLHLPVRGFYLRTFLPKRPLMKGFFIIAVLSALIASYDAFVLPNRLMSGRHDGSISSRQMTEGFTLVYDDTSVNGTIMTNADVEARNDEWRLLYEVVCTAPAAFGRIRNSFVTYQGPTTTVVGRVTITPDIHPANVFHTALGTNYMEVRLMSNLSQPIEATVKMYQRNGAGKAFGEPAFHLMIFVLIYFGISSFT</sequence>
<accession>A0A2H1VXF6</accession>
<keyword evidence="1" id="KW-0812">Transmembrane</keyword>
<organism evidence="2">
    <name type="scientific">Spodoptera frugiperda</name>
    <name type="common">Fall armyworm</name>
    <dbReference type="NCBI Taxonomy" id="7108"/>
    <lineage>
        <taxon>Eukaryota</taxon>
        <taxon>Metazoa</taxon>
        <taxon>Ecdysozoa</taxon>
        <taxon>Arthropoda</taxon>
        <taxon>Hexapoda</taxon>
        <taxon>Insecta</taxon>
        <taxon>Pterygota</taxon>
        <taxon>Neoptera</taxon>
        <taxon>Endopterygota</taxon>
        <taxon>Lepidoptera</taxon>
        <taxon>Glossata</taxon>
        <taxon>Ditrysia</taxon>
        <taxon>Noctuoidea</taxon>
        <taxon>Noctuidae</taxon>
        <taxon>Amphipyrinae</taxon>
        <taxon>Spodoptera</taxon>
    </lineage>
</organism>